<evidence type="ECO:0000313" key="3">
    <source>
        <dbReference type="EMBL" id="SET62773.1"/>
    </source>
</evidence>
<keyword evidence="2" id="KW-0812">Transmembrane</keyword>
<feature type="region of interest" description="Disordered" evidence="1">
    <location>
        <begin position="67"/>
        <end position="107"/>
    </location>
</feature>
<dbReference type="RefSeq" id="WP_093135038.1">
    <property type="nucleotide sequence ID" value="NZ_FOHJ01000006.1"/>
</dbReference>
<organism evidence="3 4">
    <name type="scientific">Salinibacillus kushneri</name>
    <dbReference type="NCBI Taxonomy" id="237682"/>
    <lineage>
        <taxon>Bacteria</taxon>
        <taxon>Bacillati</taxon>
        <taxon>Bacillota</taxon>
        <taxon>Bacilli</taxon>
        <taxon>Bacillales</taxon>
        <taxon>Bacillaceae</taxon>
        <taxon>Salinibacillus</taxon>
    </lineage>
</organism>
<dbReference type="Proteomes" id="UP000199095">
    <property type="component" value="Unassembled WGS sequence"/>
</dbReference>
<dbReference type="STRING" id="237682.SAMN05421676_106119"/>
<proteinExistence type="predicted"/>
<keyword evidence="2" id="KW-0472">Membrane</keyword>
<accession>A0A1I0FWV7</accession>
<reference evidence="4" key="1">
    <citation type="submission" date="2016-10" db="EMBL/GenBank/DDBJ databases">
        <authorList>
            <person name="Varghese N."/>
            <person name="Submissions S."/>
        </authorList>
    </citation>
    <scope>NUCLEOTIDE SEQUENCE [LARGE SCALE GENOMIC DNA]</scope>
    <source>
        <strain evidence="4">CGMCC 1.3566</strain>
    </source>
</reference>
<sequence length="169" mass="18858">MKHILRSFSLGILTATLLISVIYYVGDDSSANEDNVKALTVEEATAYLKDEGFNVVNQQKWENINQTLADQKKQLESNQKEDAKKESNNSRNQEEEEDSPDNNPVTIQIESGMATGEVADLLEEEGIIDNASEFESYLGEHGYEKAVQIGTFEVNSAMNFSEIAETITR</sequence>
<evidence type="ECO:0000256" key="2">
    <source>
        <dbReference type="SAM" id="Phobius"/>
    </source>
</evidence>
<feature type="compositionally biased region" description="Basic and acidic residues" evidence="1">
    <location>
        <begin position="70"/>
        <end position="88"/>
    </location>
</feature>
<feature type="transmembrane region" description="Helical" evidence="2">
    <location>
        <begin position="7"/>
        <end position="26"/>
    </location>
</feature>
<name>A0A1I0FWV7_9BACI</name>
<dbReference type="AlphaFoldDB" id="A0A1I0FWV7"/>
<keyword evidence="2" id="KW-1133">Transmembrane helix</keyword>
<evidence type="ECO:0000256" key="1">
    <source>
        <dbReference type="SAM" id="MobiDB-lite"/>
    </source>
</evidence>
<evidence type="ECO:0000313" key="4">
    <source>
        <dbReference type="Proteomes" id="UP000199095"/>
    </source>
</evidence>
<dbReference type="Gene3D" id="3.30.1490.480">
    <property type="entry name" value="Endolytic murein transglycosylase"/>
    <property type="match status" value="1"/>
</dbReference>
<gene>
    <name evidence="3" type="ORF">SAMN05421676_106119</name>
</gene>
<keyword evidence="4" id="KW-1185">Reference proteome</keyword>
<dbReference type="EMBL" id="FOHJ01000006">
    <property type="protein sequence ID" value="SET62773.1"/>
    <property type="molecule type" value="Genomic_DNA"/>
</dbReference>
<protein>
    <submittedName>
        <fullName evidence="3">YceG-like family protein</fullName>
    </submittedName>
</protein>